<comment type="caution">
    <text evidence="2">The sequence shown here is derived from an EMBL/GenBank/DDBJ whole genome shotgun (WGS) entry which is preliminary data.</text>
</comment>
<keyword evidence="3" id="KW-1185">Reference proteome</keyword>
<feature type="region of interest" description="Disordered" evidence="1">
    <location>
        <begin position="109"/>
        <end position="145"/>
    </location>
</feature>
<dbReference type="OrthoDB" id="339091at2759"/>
<protein>
    <submittedName>
        <fullName evidence="2">Uncharacterized protein</fullName>
    </submittedName>
</protein>
<dbReference type="VEuPathDB" id="CryptoDB:CmeUKMEL1_16910"/>
<sequence>MKFKCKKDYLSIIFLWIFFFSKNEIFVRSNNYYLGGNYGSPFTSSDPNQNKNYLNYVPFYETAGISAGYESPVMNPIDPNQFNQPVTSLGKQLASELINIQLGSSHLVSDKNADSKSKTSLGQDALKDEKRTSQKKKIKSKSEISEKKPSINSSLLISYREYFLPVPEEVGKGVKLNESCLFSPTPMKIPKKDFYWRKIDDLKAVSRFEIRSPVLTDEIPFRTSSECLNLFDEAFNAHRKKELLISPERLVSLTRQVGMQLRDSLLNFKYVVSTEDLCLAMRMMLFLPHQLRNTLNCKSAIIASLRDQEETINFELIDQLDENIESKFKDISFVCKNTFKFNEPISSLISKQIFKPSEMAQFFRLDLTVKNLQFFHRLSIPHRKAALKVQESYQKHMKEILLYDVAASIIFLLNELHATDQSIEQCSVIVIVCVSMQNGESSNLNQIIAEQICKELGIEMTLKKHNVKYSSLIFFQLLKKQTHDKPVFERRSTSSYTLPSGKKFLPYSKYGHPKISSNLEIWASVGRVFSDGTVSSFTIPACTGLPVSEFNRFIFLNTMIERYLTISGLGQFKLTVEDICIITRYYLAYKKHLRNEMGNRISIEDTIPLAIFKVAQRLKIDIFTISACREIFREFSEEEEAMLKKTTGNSKEDKLESIYSKPPFSYNSNIILRHLPKIDEKQDANTWSLFQKDDACSKLKHFILNRMVLFAAYVLEFWRRSRTSEKIPFKSITEICNGFSNDYLNFRPKASDFKLFTEDWLFQKDEETLYTNTLDSLWNNFLIFENSAFPKNSEETESNYLLRIYNNALVPEPLFAQDWENIELPVRMDIAEFKKLLPHVQKSVEIFSTLDDITLNHITLVRAFLESFFEETYQFPIIISEKDILVLLERRELEKKPLDELFFEIMSSKSDGSWIKHETSSHAILRLLEYLKIVKKSVEGSIKRIPTKSDIYSAPRAVFVHGKWLIKAPHPVFSPSTPLQKRALHGLPKFLINKARYILAYFINAFERVLQFDLSLHLADIVYSLTNCAGDDKKLVELLRERISIQDGQEFVNDNVVSEIYNSCMSFSFYRYLLKGALSEEQAFAAPRVFYKPKFGWRFFPPNVPDFSRLLVLSKAFKAESGNNEFDRDSHKLTDETNSHELVVRPYTWKTLKAIYEQKKLEIWQLNRAISMCAYFNHWISYKFSTKNSRDLQVSNCINAIYRLKSTNKSQSQSEISQVFLRYLEIPFIKENDVYEMLSAFTSFECVGKPNSMSTRQWLMNLYRIPQIQENNKNSLSEEFESLRFHIPPVFGEQRTIFEHGQPQITSTNADTPEIYIPIDLDSDSLNNLRELFEKFTYRYLSRVGVMVETELEALNFSMEDVFKIARDRKLSFSEALQQHFSDIGGNIQSNILKKLSGAFFRFILLKFASSNEEKFVQILKRISISRVITDAGELPFDIPLGIVSGKLDLNLPYNSHSFGEVNFARLVVAYMNEYLIELFDLRNKILSDGTVEKNALKEFPGFVKENCVAKGMDIIRKGGIDLQHALDQSCSSELSWMSMKVLRMLVSGLMTYCKLNFRDFPIEKNGRSILDFSRENLNSPIVLFDKYFKTWTMQNARKNTSESEYFGSKFSTLESIGIVDQMTGTVIFSNFNFCSEMNTSQINRLLIKLQYYKHCISENAISNIEVDRLLDLNVWCLALRQEVPDMKKTYSNMLFTYFGIRGAVKESFEILEDAFEFVEESLLGKNSLVSIRQWAQDFYSSHSKPFSQFNSLVKSDKLFCPRVITEDELHRLQNVQKENIFNRVEAFQGFSEIYLREKYGIIFESRPIIVALLVDGFSIIKPSNSNISLIRSMIPIASEEIVNSLIAAFNSFEANLLKGGLTSLQDLYKNPICERSQGSWHFHVELQTINRVDELVNSKFIFSELEINRFQNIVAFLNTALNLKYSEKMLGSYISFKHIAKLFKAEINLSSFAHIINYFHTILQDDLSFSPWLIVKALKGIFQAFISWERVEIFKVSPKYSKNSGLVASSADMAKYNNSPVGLINGKWHWYTWCKRPDFNLIHREVLGDEVVHVLTPQERSVYGIPRIKHKFEIATLFIQYFLQDVLNIIIPFKPDVTMMIFRGETNLSPDSVEFFKKIWEHYKNSFIYKGSLPKHDLFHNPIINVVHKQRFFPTATIPRFDNFDATLIPPSITEIANLYSGIVLGSTFETNRLITICTFINLSFEIFIDDSTEKDDIITPIGLYDILKNKMNILIIEKLDEITGLFKQWQFYSGNQEKALHLKITLLNYNNFEKSMLDKGWDFLKLYRKPIVFGVQNGYKMNFNLKSYIPKVKN</sequence>
<reference evidence="2 3" key="1">
    <citation type="submission" date="2014-04" db="EMBL/GenBank/DDBJ databases">
        <title>Comparative Genomics of Cryptosporidium Species.</title>
        <authorList>
            <person name="Silva J.C."/>
            <person name="Su Q."/>
            <person name="Chalmers R."/>
            <person name="Chibucos M.C."/>
            <person name="Elwin K."/>
            <person name="Godinez A."/>
            <person name="Guo F."/>
            <person name="Huynh K."/>
            <person name="Orvis J."/>
            <person name="Ott S."/>
            <person name="Sadzewicz L."/>
            <person name="Sengamalay N."/>
            <person name="Shetty A."/>
            <person name="Sun M."/>
            <person name="Tallon L."/>
            <person name="Xiao L."/>
            <person name="Zhang H."/>
            <person name="Fraser C.M."/>
            <person name="Zhu G."/>
            <person name="Kissinger J."/>
            <person name="Widmer G."/>
        </authorList>
    </citation>
    <scope>NUCLEOTIDE SEQUENCE [LARGE SCALE GENOMIC DNA]</scope>
    <source>
        <strain evidence="2 3">UKMEL1</strain>
    </source>
</reference>
<evidence type="ECO:0000313" key="2">
    <source>
        <dbReference type="EMBL" id="POM85336.1"/>
    </source>
</evidence>
<evidence type="ECO:0000256" key="1">
    <source>
        <dbReference type="SAM" id="MobiDB-lite"/>
    </source>
</evidence>
<accession>A0A2P4Z5N4</accession>
<organism evidence="2 3">
    <name type="scientific">Cryptosporidium meleagridis</name>
    <dbReference type="NCBI Taxonomy" id="93969"/>
    <lineage>
        <taxon>Eukaryota</taxon>
        <taxon>Sar</taxon>
        <taxon>Alveolata</taxon>
        <taxon>Apicomplexa</taxon>
        <taxon>Conoidasida</taxon>
        <taxon>Coccidia</taxon>
        <taxon>Eucoccidiorida</taxon>
        <taxon>Eimeriorina</taxon>
        <taxon>Cryptosporidiidae</taxon>
        <taxon>Cryptosporidium</taxon>
    </lineage>
</organism>
<proteinExistence type="predicted"/>
<name>A0A2P4Z5N4_9CRYT</name>
<dbReference type="EMBL" id="JIBK01000050">
    <property type="protein sequence ID" value="POM85336.1"/>
    <property type="molecule type" value="Genomic_DNA"/>
</dbReference>
<gene>
    <name evidence="2" type="ORF">CmeUKMEL1_16910</name>
</gene>
<dbReference type="Proteomes" id="UP000236928">
    <property type="component" value="Unassembled WGS sequence"/>
</dbReference>
<evidence type="ECO:0000313" key="3">
    <source>
        <dbReference type="Proteomes" id="UP000236928"/>
    </source>
</evidence>